<reference evidence="1 2" key="1">
    <citation type="journal article" date="2017" name="Int. J. Syst. Evol. Microbiol.">
        <title>Bacillus mangrovi sp. nov., isolated from a sediment sample from a mangrove forest.</title>
        <authorList>
            <person name="Gupta V."/>
            <person name="Singh P.K."/>
            <person name="Korpole S."/>
            <person name="Tanuku N.R.S."/>
            <person name="Pinnaka A.K."/>
        </authorList>
    </citation>
    <scope>NUCLEOTIDE SEQUENCE [LARGE SCALE GENOMIC DNA]</scope>
    <source>
        <strain evidence="1 2">KCTC 33872</strain>
    </source>
</reference>
<name>A0A7X2V3L4_9BACI</name>
<gene>
    <name evidence="1" type="ORF">GKZ89_05270</name>
</gene>
<dbReference type="InterPro" id="IPR029062">
    <property type="entry name" value="Class_I_gatase-like"/>
</dbReference>
<dbReference type="Pfam" id="PF09960">
    <property type="entry name" value="DUF2194"/>
    <property type="match status" value="1"/>
</dbReference>
<protein>
    <submittedName>
        <fullName evidence="1">DUF2194 domain-containing protein</fullName>
    </submittedName>
</protein>
<dbReference type="SUPFAM" id="SSF88713">
    <property type="entry name" value="Glycoside hydrolase/deacetylase"/>
    <property type="match status" value="1"/>
</dbReference>
<proteinExistence type="predicted"/>
<dbReference type="Proteomes" id="UP000434639">
    <property type="component" value="Unassembled WGS sequence"/>
</dbReference>
<dbReference type="Gene3D" id="3.20.20.370">
    <property type="entry name" value="Glycoside hydrolase/deacetylase"/>
    <property type="match status" value="1"/>
</dbReference>
<dbReference type="Gene3D" id="3.40.50.880">
    <property type="match status" value="1"/>
</dbReference>
<dbReference type="EMBL" id="WMIB01000003">
    <property type="protein sequence ID" value="MTH52812.1"/>
    <property type="molecule type" value="Genomic_DNA"/>
</dbReference>
<comment type="caution">
    <text evidence="1">The sequence shown here is derived from an EMBL/GenBank/DDBJ whole genome shotgun (WGS) entry which is preliminary data.</text>
</comment>
<dbReference type="GO" id="GO:0005975">
    <property type="term" value="P:carbohydrate metabolic process"/>
    <property type="evidence" value="ECO:0007669"/>
    <property type="project" value="InterPro"/>
</dbReference>
<organism evidence="1 2">
    <name type="scientific">Metabacillus mangrovi</name>
    <dbReference type="NCBI Taxonomy" id="1491830"/>
    <lineage>
        <taxon>Bacteria</taxon>
        <taxon>Bacillati</taxon>
        <taxon>Bacillota</taxon>
        <taxon>Bacilli</taxon>
        <taxon>Bacillales</taxon>
        <taxon>Bacillaceae</taxon>
        <taxon>Metabacillus</taxon>
    </lineage>
</organism>
<dbReference type="InterPro" id="IPR011330">
    <property type="entry name" value="Glyco_hydro/deAcase_b/a-brl"/>
</dbReference>
<evidence type="ECO:0000313" key="2">
    <source>
        <dbReference type="Proteomes" id="UP000434639"/>
    </source>
</evidence>
<sequence>MKGSIPKFAGIAAAAVLFLLVGVLYMNEEDFYSNLPMSKSSMPPGKTVLMSSDETGSPGNMNIYLMESEKGNKLSEGTFYNISKALSNANVPFKVMKPEGTAELKADPYTMLILTGEDTARWNVEEIERFVQNGGRLFTANRFSDSEWNRMLGIKSENGYDDDVRGVSFSDDFFKGYPDLDDGSDYMANSMLNAELSPKAETYITAEGLPLLWTHDWGKGRVVNWNGTGLQEKITRGIVVQAIGLGFPAFASGVAGEKIMFIDDFPAPVAKREADSIQQEYGMSYEQFLKNVWWPDMKKISENHGFPYTGAMIGTYMDKPGISGRELKRMAEKDLLSYGRQLLSVNGEIALHGYNHESLVIKEEPISPDFGYRYWNSQQEMETSLRELRTVQEDLFPEESFRSYVPPSNLLNRTGIQALAATMPDLEVLSSLYTGDPSNGSLIQEFGYDKEFKHLYHFPRMNSGYTFNRENQFQLADAAANMGVFSHFIHPDDVLDEERSGSSGWMEMKREYRRMQEFLSRHYPYMKGYTQIDAKKRITAFHDGKWTIRYKADELEIHGYQVPSPSMFYVRVEKGRMLETGDYSFGKIKMQQPGLYLLTLEKPNAEVKWKEAVK</sequence>
<dbReference type="SUPFAM" id="SSF52317">
    <property type="entry name" value="Class I glutamine amidotransferase-like"/>
    <property type="match status" value="1"/>
</dbReference>
<dbReference type="RefSeq" id="WP_155111357.1">
    <property type="nucleotide sequence ID" value="NZ_WMIB01000003.1"/>
</dbReference>
<accession>A0A7X2V3L4</accession>
<dbReference type="AlphaFoldDB" id="A0A7X2V3L4"/>
<evidence type="ECO:0000313" key="1">
    <source>
        <dbReference type="EMBL" id="MTH52812.1"/>
    </source>
</evidence>
<dbReference type="OrthoDB" id="9761886at2"/>
<keyword evidence="2" id="KW-1185">Reference proteome</keyword>
<dbReference type="InterPro" id="IPR018695">
    <property type="entry name" value="DUF2194"/>
</dbReference>